<accession>A0A9N9FLK7</accession>
<dbReference type="EMBL" id="CAJVPY010001920">
    <property type="protein sequence ID" value="CAG8541876.1"/>
    <property type="molecule type" value="Genomic_DNA"/>
</dbReference>
<evidence type="ECO:0000313" key="3">
    <source>
        <dbReference type="Proteomes" id="UP000789405"/>
    </source>
</evidence>
<dbReference type="OrthoDB" id="2405738at2759"/>
<sequence length="114" mass="12946">MSSSEERLNELEVIKTKLDVSFDLVSSVVDSWVGGSGGLKYKATSEKKLKRKLIQKNVYNDVDNLNYTKDNKSEDEDEDDSKTFATSKRSKLDSVTNYRNGKTILQNDFLSLQI</sequence>
<gene>
    <name evidence="2" type="ORF">DERYTH_LOCUS4843</name>
</gene>
<dbReference type="Proteomes" id="UP000789405">
    <property type="component" value="Unassembled WGS sequence"/>
</dbReference>
<proteinExistence type="predicted"/>
<feature type="region of interest" description="Disordered" evidence="1">
    <location>
        <begin position="65"/>
        <end position="86"/>
    </location>
</feature>
<evidence type="ECO:0000313" key="2">
    <source>
        <dbReference type="EMBL" id="CAG8541876.1"/>
    </source>
</evidence>
<protein>
    <submittedName>
        <fullName evidence="2">4637_t:CDS:1</fullName>
    </submittedName>
</protein>
<name>A0A9N9FLK7_9GLOM</name>
<evidence type="ECO:0000256" key="1">
    <source>
        <dbReference type="SAM" id="MobiDB-lite"/>
    </source>
</evidence>
<dbReference type="AlphaFoldDB" id="A0A9N9FLK7"/>
<reference evidence="2" key="1">
    <citation type="submission" date="2021-06" db="EMBL/GenBank/DDBJ databases">
        <authorList>
            <person name="Kallberg Y."/>
            <person name="Tangrot J."/>
            <person name="Rosling A."/>
        </authorList>
    </citation>
    <scope>NUCLEOTIDE SEQUENCE</scope>
    <source>
        <strain evidence="2">MA453B</strain>
    </source>
</reference>
<comment type="caution">
    <text evidence="2">The sequence shown here is derived from an EMBL/GenBank/DDBJ whole genome shotgun (WGS) entry which is preliminary data.</text>
</comment>
<keyword evidence="3" id="KW-1185">Reference proteome</keyword>
<organism evidence="2 3">
    <name type="scientific">Dentiscutata erythropus</name>
    <dbReference type="NCBI Taxonomy" id="1348616"/>
    <lineage>
        <taxon>Eukaryota</taxon>
        <taxon>Fungi</taxon>
        <taxon>Fungi incertae sedis</taxon>
        <taxon>Mucoromycota</taxon>
        <taxon>Glomeromycotina</taxon>
        <taxon>Glomeromycetes</taxon>
        <taxon>Diversisporales</taxon>
        <taxon>Gigasporaceae</taxon>
        <taxon>Dentiscutata</taxon>
    </lineage>
</organism>